<organism evidence="4 5">
    <name type="scientific">Streptomyces tsukubensis</name>
    <dbReference type="NCBI Taxonomy" id="83656"/>
    <lineage>
        <taxon>Bacteria</taxon>
        <taxon>Bacillati</taxon>
        <taxon>Actinomycetota</taxon>
        <taxon>Actinomycetes</taxon>
        <taxon>Kitasatosporales</taxon>
        <taxon>Streptomycetaceae</taxon>
        <taxon>Streptomyces</taxon>
    </lineage>
</organism>
<sequence>MRPPIRISAGLAAISAAALAAGCSGADLQETALGGTALVLQPAQAQGADPFTRSTAYPAPAPPDATRSADPTPTDDGRPDVSGGATRTDGDGAGDATRADGGAAGLYGGTRATGSCDVAQQTRFLTEDTTKAEAFGRAAGIRRSAIPGYLRDLTPVVLRADTRVTGHGYRDKHATEYQAVLQTGTSVLVDRHGLPRVRCACGNPLAEPEKGKGAWQREGEPWDGYRDGRALTVASASGDLDAFTLVNLVDNTWISRDAGDDGGKDRVVREPGATAKGVPPVGPAPDPTAPEDPTRPPGTEETEPPSPDPSSPEEQEPDPSVPSPEEPSPFPPDEETRPTPDEDSMSTPIDRTVPDSGPRDGFAPLGPGARDGGGAASPKVQRKPGGSPAERGSPIESAHRLREHTDRAGSPTEGVPARPGPSGGVPSDRQHPTQWF</sequence>
<reference evidence="4 5" key="1">
    <citation type="submission" date="2017-02" db="EMBL/GenBank/DDBJ databases">
        <title>Draft Genome Sequence of Streptomyces tsukubaensis F601, a Producer of the immunosuppressant tacrolimus FK506.</title>
        <authorList>
            <person name="Zong G."/>
            <person name="Zhong C."/>
            <person name="Fu J."/>
            <person name="Qin R."/>
            <person name="Cao G."/>
        </authorList>
    </citation>
    <scope>NUCLEOTIDE SEQUENCE [LARGE SCALE GENOMIC DNA]</scope>
    <source>
        <strain evidence="4 5">F601</strain>
    </source>
</reference>
<accession>A0A1V4A1L2</accession>
<protein>
    <recommendedName>
        <fullName evidence="3">DUF6777 domain-containing protein</fullName>
    </recommendedName>
</protein>
<comment type="caution">
    <text evidence="4">The sequence shown here is derived from an EMBL/GenBank/DDBJ whole genome shotgun (WGS) entry which is preliminary data.</text>
</comment>
<feature type="domain" description="DUF6777" evidence="3">
    <location>
        <begin position="99"/>
        <end position="259"/>
    </location>
</feature>
<dbReference type="InterPro" id="IPR046704">
    <property type="entry name" value="DUF6777"/>
</dbReference>
<evidence type="ECO:0000256" key="1">
    <source>
        <dbReference type="SAM" id="MobiDB-lite"/>
    </source>
</evidence>
<gene>
    <name evidence="4" type="ORF">B1H18_28535</name>
</gene>
<feature type="compositionally biased region" description="Pro residues" evidence="1">
    <location>
        <begin position="280"/>
        <end position="290"/>
    </location>
</feature>
<dbReference type="STRING" id="83656.B1H18_28535"/>
<keyword evidence="2" id="KW-0732">Signal</keyword>
<dbReference type="Pfam" id="PF20568">
    <property type="entry name" value="DUF6777"/>
    <property type="match status" value="1"/>
</dbReference>
<evidence type="ECO:0000313" key="5">
    <source>
        <dbReference type="Proteomes" id="UP000190539"/>
    </source>
</evidence>
<keyword evidence="5" id="KW-1185">Reference proteome</keyword>
<evidence type="ECO:0000259" key="3">
    <source>
        <dbReference type="Pfam" id="PF20568"/>
    </source>
</evidence>
<feature type="region of interest" description="Disordered" evidence="1">
    <location>
        <begin position="49"/>
        <end position="99"/>
    </location>
</feature>
<dbReference type="EMBL" id="MVFC01000035">
    <property type="protein sequence ID" value="OON72708.1"/>
    <property type="molecule type" value="Genomic_DNA"/>
</dbReference>
<feature type="signal peptide" evidence="2">
    <location>
        <begin position="1"/>
        <end position="20"/>
    </location>
</feature>
<evidence type="ECO:0000256" key="2">
    <source>
        <dbReference type="SAM" id="SignalP"/>
    </source>
</evidence>
<proteinExistence type="predicted"/>
<feature type="compositionally biased region" description="Pro residues" evidence="1">
    <location>
        <begin position="319"/>
        <end position="331"/>
    </location>
</feature>
<dbReference type="RefSeq" id="WP_179120309.1">
    <property type="nucleotide sequence ID" value="NZ_CP045178.1"/>
</dbReference>
<feature type="region of interest" description="Disordered" evidence="1">
    <location>
        <begin position="254"/>
        <end position="436"/>
    </location>
</feature>
<feature type="chain" id="PRO_5039670898" description="DUF6777 domain-containing protein" evidence="2">
    <location>
        <begin position="21"/>
        <end position="436"/>
    </location>
</feature>
<dbReference type="Proteomes" id="UP000190539">
    <property type="component" value="Unassembled WGS sequence"/>
</dbReference>
<evidence type="ECO:0000313" key="4">
    <source>
        <dbReference type="EMBL" id="OON72708.1"/>
    </source>
</evidence>
<feature type="compositionally biased region" description="Basic and acidic residues" evidence="1">
    <location>
        <begin position="257"/>
        <end position="269"/>
    </location>
</feature>
<dbReference type="PROSITE" id="PS51257">
    <property type="entry name" value="PROKAR_LIPOPROTEIN"/>
    <property type="match status" value="1"/>
</dbReference>
<name>A0A1V4A1L2_9ACTN</name>
<feature type="compositionally biased region" description="Basic and acidic residues" evidence="1">
    <location>
        <begin position="397"/>
        <end position="407"/>
    </location>
</feature>
<dbReference type="AlphaFoldDB" id="A0A1V4A1L2"/>